<reference evidence="2" key="1">
    <citation type="submission" date="2018-10" db="EMBL/GenBank/DDBJ databases">
        <title>Hidden diversity of soil giant viruses.</title>
        <authorList>
            <person name="Schulz F."/>
            <person name="Alteio L."/>
            <person name="Goudeau D."/>
            <person name="Ryan E.M."/>
            <person name="Malmstrom R.R."/>
            <person name="Blanchard J."/>
            <person name="Woyke T."/>
        </authorList>
    </citation>
    <scope>NUCLEOTIDE SEQUENCE</scope>
    <source>
        <strain evidence="2">DSV1</strain>
    </source>
</reference>
<evidence type="ECO:0000313" key="2">
    <source>
        <dbReference type="EMBL" id="AYV77493.1"/>
    </source>
</evidence>
<feature type="region of interest" description="Disordered" evidence="1">
    <location>
        <begin position="1"/>
        <end position="30"/>
    </location>
</feature>
<accession>A0A3G4ZV53</accession>
<gene>
    <name evidence="2" type="ORF">Dasosvirus4_14</name>
</gene>
<sequence length="258" mass="29837">MGNQIPTETSKKIESFEKDTIKDDNPIDPVPLEVTEPIPEKKEQTDYRLQIPEGTVPIPNHQYDNAIIECMAYHDNICQNAIFNGMDDFASMIEYILFHNITHENIDSFLNFIQDMIKLIGIDENTSNGELKDEIEDILNKVNQAKKYEHQLCKKYNHIKKYKNFGTFGIMGLCSECYHFKSMHQSCKKFKCSLQAHSINKECDNCGLEGYCHKACDHFEKFSETREFCKHCHLDQNKHVSKEHLTGSKEQSSNTIAS</sequence>
<proteinExistence type="predicted"/>
<feature type="compositionally biased region" description="Basic and acidic residues" evidence="1">
    <location>
        <begin position="9"/>
        <end position="25"/>
    </location>
</feature>
<dbReference type="EMBL" id="MK072045">
    <property type="protein sequence ID" value="AYV77493.1"/>
    <property type="molecule type" value="Genomic_DNA"/>
</dbReference>
<protein>
    <submittedName>
        <fullName evidence="2">Uncharacterized protein</fullName>
    </submittedName>
</protein>
<name>A0A3G4ZV53_9VIRU</name>
<evidence type="ECO:0000256" key="1">
    <source>
        <dbReference type="SAM" id="MobiDB-lite"/>
    </source>
</evidence>
<organism evidence="2">
    <name type="scientific">Dasosvirus sp</name>
    <dbReference type="NCBI Taxonomy" id="2487764"/>
    <lineage>
        <taxon>Viruses</taxon>
        <taxon>Varidnaviria</taxon>
        <taxon>Bamfordvirae</taxon>
        <taxon>Nucleocytoviricota</taxon>
        <taxon>Megaviricetes</taxon>
        <taxon>Imitervirales</taxon>
        <taxon>Mimiviridae</taxon>
        <taxon>Klosneuvirinae</taxon>
    </lineage>
</organism>